<dbReference type="AlphaFoldDB" id="A0A9D5H9P5"/>
<evidence type="ECO:0000256" key="3">
    <source>
        <dbReference type="ARBA" id="ARBA00022737"/>
    </source>
</evidence>
<evidence type="ECO:0000256" key="2">
    <source>
        <dbReference type="ARBA" id="ARBA00022490"/>
    </source>
</evidence>
<dbReference type="PROSITE" id="PS50096">
    <property type="entry name" value="IQ"/>
    <property type="match status" value="2"/>
</dbReference>
<dbReference type="SMART" id="SM00015">
    <property type="entry name" value="IQ"/>
    <property type="match status" value="2"/>
</dbReference>
<feature type="region of interest" description="Disordered" evidence="7">
    <location>
        <begin position="531"/>
        <end position="638"/>
    </location>
</feature>
<name>A0A9D5H9P5_9LILI</name>
<evidence type="ECO:0000313" key="10">
    <source>
        <dbReference type="Proteomes" id="UP001085076"/>
    </source>
</evidence>
<dbReference type="FunFam" id="1.20.5.190:FF:000062">
    <property type="entry name" value="IQ-domain 11"/>
    <property type="match status" value="1"/>
</dbReference>
<gene>
    <name evidence="9" type="ORF">J5N97_025558</name>
</gene>
<dbReference type="OrthoDB" id="776767at2759"/>
<keyword evidence="2" id="KW-0963">Cytoplasm</keyword>
<dbReference type="SUPFAM" id="SSF53335">
    <property type="entry name" value="S-adenosyl-L-methionine-dependent methyltransferases"/>
    <property type="match status" value="1"/>
</dbReference>
<reference evidence="9" key="2">
    <citation type="journal article" date="2022" name="Hortic Res">
        <title>The genome of Dioscorea zingiberensis sheds light on the biosynthesis, origin and evolution of the medicinally important diosgenin saponins.</title>
        <authorList>
            <person name="Li Y."/>
            <person name="Tan C."/>
            <person name="Li Z."/>
            <person name="Guo J."/>
            <person name="Li S."/>
            <person name="Chen X."/>
            <person name="Wang C."/>
            <person name="Dai X."/>
            <person name="Yang H."/>
            <person name="Song W."/>
            <person name="Hou L."/>
            <person name="Xu J."/>
            <person name="Tong Z."/>
            <person name="Xu A."/>
            <person name="Yuan X."/>
            <person name="Wang W."/>
            <person name="Yang Q."/>
            <person name="Chen L."/>
            <person name="Sun Z."/>
            <person name="Wang K."/>
            <person name="Pan B."/>
            <person name="Chen J."/>
            <person name="Bao Y."/>
            <person name="Liu F."/>
            <person name="Qi X."/>
            <person name="Gang D.R."/>
            <person name="Wen J."/>
            <person name="Li J."/>
        </authorList>
    </citation>
    <scope>NUCLEOTIDE SEQUENCE</scope>
    <source>
        <strain evidence="9">Dzin_1.0</strain>
    </source>
</reference>
<dbReference type="PANTHER" id="PTHR32295:SF6">
    <property type="entry name" value="PROTEIN IQ-DOMAIN 18"/>
    <property type="match status" value="1"/>
</dbReference>
<comment type="caution">
    <text evidence="9">The sequence shown here is derived from an EMBL/GenBank/DDBJ whole genome shotgun (WGS) entry which is preliminary data.</text>
</comment>
<proteinExistence type="inferred from homology"/>
<dbReference type="GO" id="GO:0005516">
    <property type="term" value="F:calmodulin binding"/>
    <property type="evidence" value="ECO:0007669"/>
    <property type="project" value="UniProtKB-KW"/>
</dbReference>
<dbReference type="InterPro" id="IPR000048">
    <property type="entry name" value="IQ_motif_EF-hand-BS"/>
</dbReference>
<evidence type="ECO:0000256" key="4">
    <source>
        <dbReference type="ARBA" id="ARBA00022860"/>
    </source>
</evidence>
<feature type="compositionally biased region" description="Low complexity" evidence="7">
    <location>
        <begin position="628"/>
        <end position="638"/>
    </location>
</feature>
<dbReference type="InterPro" id="IPR025064">
    <property type="entry name" value="DUF4005"/>
</dbReference>
<keyword evidence="10" id="KW-1185">Reference proteome</keyword>
<dbReference type="GO" id="GO:0005737">
    <property type="term" value="C:cytoplasm"/>
    <property type="evidence" value="ECO:0007669"/>
    <property type="project" value="UniProtKB-SubCell"/>
</dbReference>
<comment type="similarity">
    <text evidence="5">Belongs to the IQD family.</text>
</comment>
<evidence type="ECO:0000259" key="8">
    <source>
        <dbReference type="Pfam" id="PF13178"/>
    </source>
</evidence>
<comment type="subunit">
    <text evidence="6">Binds to multiple calmodulin (CaM) in the presence of Ca(2+) and CaM-like proteins.</text>
</comment>
<dbReference type="EMBL" id="JAGGNH010000007">
    <property type="protein sequence ID" value="KAJ0968641.1"/>
    <property type="molecule type" value="Genomic_DNA"/>
</dbReference>
<reference evidence="9" key="1">
    <citation type="submission" date="2021-03" db="EMBL/GenBank/DDBJ databases">
        <authorList>
            <person name="Li Z."/>
            <person name="Yang C."/>
        </authorList>
    </citation>
    <scope>NUCLEOTIDE SEQUENCE</scope>
    <source>
        <strain evidence="9">Dzin_1.0</strain>
        <tissue evidence="9">Leaf</tissue>
    </source>
</reference>
<feature type="region of interest" description="Disordered" evidence="7">
    <location>
        <begin position="385"/>
        <end position="411"/>
    </location>
</feature>
<evidence type="ECO:0000256" key="6">
    <source>
        <dbReference type="ARBA" id="ARBA00024378"/>
    </source>
</evidence>
<dbReference type="InterPro" id="IPR029063">
    <property type="entry name" value="SAM-dependent_MTases_sf"/>
</dbReference>
<dbReference type="Pfam" id="PF00612">
    <property type="entry name" value="IQ"/>
    <property type="match status" value="2"/>
</dbReference>
<comment type="subcellular location">
    <subcellularLocation>
        <location evidence="1">Cytoplasm</location>
    </subcellularLocation>
</comment>
<keyword evidence="3" id="KW-0677">Repeat</keyword>
<dbReference type="Proteomes" id="UP001085076">
    <property type="component" value="Miscellaneous, Linkage group lg07"/>
</dbReference>
<dbReference type="PANTHER" id="PTHR32295">
    <property type="entry name" value="IQ-DOMAIN 5-RELATED"/>
    <property type="match status" value="1"/>
</dbReference>
<evidence type="ECO:0000256" key="7">
    <source>
        <dbReference type="SAM" id="MobiDB-lite"/>
    </source>
</evidence>
<accession>A0A9D5H9P5</accession>
<feature type="compositionally biased region" description="Basic and acidic residues" evidence="7">
    <location>
        <begin position="436"/>
        <end position="451"/>
    </location>
</feature>
<feature type="domain" description="DUF4005" evidence="8">
    <location>
        <begin position="497"/>
        <end position="577"/>
    </location>
</feature>
<keyword evidence="4" id="KW-0112">Calmodulin-binding</keyword>
<dbReference type="Gene3D" id="1.20.5.190">
    <property type="match status" value="1"/>
</dbReference>
<evidence type="ECO:0000313" key="9">
    <source>
        <dbReference type="EMBL" id="KAJ0968641.1"/>
    </source>
</evidence>
<dbReference type="InterPro" id="IPR019410">
    <property type="entry name" value="Methyltransf_16"/>
</dbReference>
<dbReference type="Pfam" id="PF10294">
    <property type="entry name" value="Methyltransf_16"/>
    <property type="match status" value="1"/>
</dbReference>
<organism evidence="9 10">
    <name type="scientific">Dioscorea zingiberensis</name>
    <dbReference type="NCBI Taxonomy" id="325984"/>
    <lineage>
        <taxon>Eukaryota</taxon>
        <taxon>Viridiplantae</taxon>
        <taxon>Streptophyta</taxon>
        <taxon>Embryophyta</taxon>
        <taxon>Tracheophyta</taxon>
        <taxon>Spermatophyta</taxon>
        <taxon>Magnoliopsida</taxon>
        <taxon>Liliopsida</taxon>
        <taxon>Dioscoreales</taxon>
        <taxon>Dioscoreaceae</taxon>
        <taxon>Dioscorea</taxon>
    </lineage>
</organism>
<protein>
    <recommendedName>
        <fullName evidence="8">DUF4005 domain-containing protein</fullName>
    </recommendedName>
</protein>
<evidence type="ECO:0000256" key="5">
    <source>
        <dbReference type="ARBA" id="ARBA00024341"/>
    </source>
</evidence>
<evidence type="ECO:0000256" key="1">
    <source>
        <dbReference type="ARBA" id="ARBA00004496"/>
    </source>
</evidence>
<dbReference type="Pfam" id="PF13178">
    <property type="entry name" value="DUF4005"/>
    <property type="match status" value="1"/>
</dbReference>
<sequence>MGVEEEVEIAGRKLMIHESEETQDPATGRVLTGSWIWDSALHLAHFLTTRQLTNLTILELGAGTGLPGLAAALLGAARVILTDLPPLLPTLRRNVEVNGLEARVEVMELDWGRAEELDTAALGELDVVLMSDVLYDPDEMEGLGRVLRRVSGEETRGWAASEKREKRRWVFRKSSGAQDQKPPAEPAVTAPTVTVEQRRAMAVAVATAATAEAAVVAAQAAVEVVRLTRPSASFVREHYAAIVIQTAFRGYLARRALRALKGLVKLQALVRGHNVRKQANMTLRCMQALVRVQARVRDLRLRLVHEGGGGGAVASASSSKSSFSCDASIWESKHLQELSERRSMSRDLGEEMEERPRTIDEIQALLQSRKDAALKREKALSYAFSHQTCRPERNPSPSIEERISETEEQQPRWLEQWMASRASWDYGSSTISRARTSMDHRDPIKTLEVDTARPFSYSTPSTARRPQQQPPPPPLHRSPATPSPSKARPLHVRSASPRCSYSSTAASGISGGAARNYHHQPTVPNYMAATESAKARLRSHSAPRQRPGTPEKDRGAAARKRLSFPVPAPVPDPCYGGYSLRSPSFKSAMGRDSNALQSEGVALVSGPLRPKKRSERDAHSSSPPIPSSNPNLLSLFQQ</sequence>
<dbReference type="Gene3D" id="3.40.50.150">
    <property type="entry name" value="Vaccinia Virus protein VP39"/>
    <property type="match status" value="1"/>
</dbReference>
<dbReference type="CDD" id="cd02440">
    <property type="entry name" value="AdoMet_MTases"/>
    <property type="match status" value="1"/>
</dbReference>
<feature type="compositionally biased region" description="Basic and acidic residues" evidence="7">
    <location>
        <begin position="389"/>
        <end position="405"/>
    </location>
</feature>
<dbReference type="CDD" id="cd23767">
    <property type="entry name" value="IQCD"/>
    <property type="match status" value="1"/>
</dbReference>
<feature type="region of interest" description="Disordered" evidence="7">
    <location>
        <begin position="171"/>
        <end position="190"/>
    </location>
</feature>
<feature type="region of interest" description="Disordered" evidence="7">
    <location>
        <begin position="435"/>
        <end position="505"/>
    </location>
</feature>